<dbReference type="PANTHER" id="PTHR43213:SF10">
    <property type="entry name" value="7-METHYL-GTP PYROPHOSPHATASE"/>
    <property type="match status" value="1"/>
</dbReference>
<dbReference type="PIRSF" id="PIRSF006305">
    <property type="entry name" value="Maf"/>
    <property type="match status" value="1"/>
</dbReference>
<comment type="caution">
    <text evidence="5">Lacks conserved residue(s) required for the propagation of feature annotation.</text>
</comment>
<comment type="catalytic activity">
    <reaction evidence="5">
        <text>N(7)-methyl-GTP + H2O = N(7)-methyl-GMP + diphosphate + H(+)</text>
        <dbReference type="Rhea" id="RHEA:58744"/>
        <dbReference type="ChEBI" id="CHEBI:15377"/>
        <dbReference type="ChEBI" id="CHEBI:15378"/>
        <dbReference type="ChEBI" id="CHEBI:33019"/>
        <dbReference type="ChEBI" id="CHEBI:58285"/>
        <dbReference type="ChEBI" id="CHEBI:87133"/>
    </reaction>
</comment>
<sequence>MPETLPDGRRLILASTSPFRRELLARLELPFAVQAPDTDETRQPDEPATTLTARLAEMKARAVAQRETAALVIGSDQVAELDGEVIGKPGDHLRAAAQLRRAAGRAVTFYTGLCLLDSASGQCQVVVEPFRVVFRTLTAAMIEAYLRRERPYQCAGSFKSEGLGIALFERLEGDDPTSLVGLPLIRLTRMLEAAGVAVL</sequence>
<dbReference type="CDD" id="cd00555">
    <property type="entry name" value="Maf"/>
    <property type="match status" value="1"/>
</dbReference>
<name>A0ABX1TGZ6_9GAMM</name>
<protein>
    <recommendedName>
        <fullName evidence="5">7-methyl-GTP pyrophosphatase</fullName>
        <shortName evidence="5">m(7)GTP pyrophosphatase</shortName>
        <ecNumber evidence="5">3.6.1.-</ecNumber>
    </recommendedName>
</protein>
<feature type="site" description="Important for substrate specificity" evidence="5">
    <location>
        <position position="161"/>
    </location>
</feature>
<dbReference type="PANTHER" id="PTHR43213">
    <property type="entry name" value="BIFUNCTIONAL DTTP/UTP PYROPHOSPHATASE/METHYLTRANSFERASE PROTEIN-RELATED"/>
    <property type="match status" value="1"/>
</dbReference>
<reference evidence="6 7" key="1">
    <citation type="submission" date="2019-03" db="EMBL/GenBank/DDBJ databases">
        <title>Metabolic reconstructions from genomes of highly enriched 'Candidatus Accumulibacter' and 'Candidatus Competibacter' bioreactor populations.</title>
        <authorList>
            <person name="Annavajhala M.K."/>
            <person name="Welles L."/>
            <person name="Abbas B."/>
            <person name="Sorokin D."/>
            <person name="Park H."/>
            <person name="Van Loosdrecht M."/>
            <person name="Chandran K."/>
        </authorList>
    </citation>
    <scope>NUCLEOTIDE SEQUENCE [LARGE SCALE GENOMIC DNA]</scope>
    <source>
        <strain evidence="6 7">SBR_G</strain>
    </source>
</reference>
<evidence type="ECO:0000313" key="7">
    <source>
        <dbReference type="Proteomes" id="UP000760480"/>
    </source>
</evidence>
<comment type="similarity">
    <text evidence="5">Belongs to the Maf family. YceF subfamily.</text>
</comment>
<gene>
    <name evidence="6" type="ORF">E4P82_05145</name>
</gene>
<dbReference type="Pfam" id="PF02545">
    <property type="entry name" value="Maf"/>
    <property type="match status" value="1"/>
</dbReference>
<dbReference type="Gene3D" id="3.90.950.10">
    <property type="match status" value="1"/>
</dbReference>
<evidence type="ECO:0000313" key="6">
    <source>
        <dbReference type="EMBL" id="NMQ18642.1"/>
    </source>
</evidence>
<comment type="function">
    <text evidence="5">Nucleoside triphosphate pyrophosphatase that hydrolyzes 7-methyl-GTP (m(7)GTP). May have a dual role in cell division arrest and in preventing the incorporation of modified nucleotides into cellular nucleic acids.</text>
</comment>
<dbReference type="Proteomes" id="UP000760480">
    <property type="component" value="Unassembled WGS sequence"/>
</dbReference>
<feature type="active site" description="Proton acceptor" evidence="5">
    <location>
        <position position="76"/>
    </location>
</feature>
<dbReference type="EC" id="3.6.1.-" evidence="5"/>
<evidence type="ECO:0000256" key="3">
    <source>
        <dbReference type="ARBA" id="ARBA00022801"/>
    </source>
</evidence>
<keyword evidence="2 5" id="KW-0963">Cytoplasm</keyword>
<keyword evidence="4 5" id="KW-0546">Nucleotide metabolism</keyword>
<dbReference type="HAMAP" id="MF_00528">
    <property type="entry name" value="Maf"/>
    <property type="match status" value="1"/>
</dbReference>
<accession>A0ABX1TGZ6</accession>
<comment type="cofactor">
    <cofactor evidence="5">
        <name>a divalent metal cation</name>
        <dbReference type="ChEBI" id="CHEBI:60240"/>
    </cofactor>
</comment>
<evidence type="ECO:0000256" key="5">
    <source>
        <dbReference type="HAMAP-Rule" id="MF_00528"/>
    </source>
</evidence>
<dbReference type="InterPro" id="IPR029001">
    <property type="entry name" value="ITPase-like_fam"/>
</dbReference>
<comment type="caution">
    <text evidence="6">The sequence shown here is derived from an EMBL/GenBank/DDBJ whole genome shotgun (WGS) entry which is preliminary data.</text>
</comment>
<dbReference type="InterPro" id="IPR003697">
    <property type="entry name" value="Maf-like"/>
</dbReference>
<evidence type="ECO:0000256" key="4">
    <source>
        <dbReference type="ARBA" id="ARBA00023080"/>
    </source>
</evidence>
<dbReference type="RefSeq" id="WP_169247899.1">
    <property type="nucleotide sequence ID" value="NZ_SPMZ01000015.1"/>
</dbReference>
<evidence type="ECO:0000256" key="2">
    <source>
        <dbReference type="ARBA" id="ARBA00022490"/>
    </source>
</evidence>
<organism evidence="6 7">
    <name type="scientific">Candidatus Competibacter phosphatis</name>
    <dbReference type="NCBI Taxonomy" id="221280"/>
    <lineage>
        <taxon>Bacteria</taxon>
        <taxon>Pseudomonadati</taxon>
        <taxon>Pseudomonadota</taxon>
        <taxon>Gammaproteobacteria</taxon>
        <taxon>Candidatus Competibacteraceae</taxon>
        <taxon>Candidatus Competibacter</taxon>
    </lineage>
</organism>
<keyword evidence="3 5" id="KW-0378">Hydrolase</keyword>
<dbReference type="EMBL" id="SPMZ01000015">
    <property type="protein sequence ID" value="NMQ18642.1"/>
    <property type="molecule type" value="Genomic_DNA"/>
</dbReference>
<proteinExistence type="inferred from homology"/>
<feature type="site" description="Important for substrate specificity" evidence="5">
    <location>
        <position position="19"/>
    </location>
</feature>
<comment type="subcellular location">
    <subcellularLocation>
        <location evidence="1 5">Cytoplasm</location>
    </subcellularLocation>
</comment>
<keyword evidence="7" id="KW-1185">Reference proteome</keyword>
<dbReference type="SUPFAM" id="SSF52972">
    <property type="entry name" value="ITPase-like"/>
    <property type="match status" value="1"/>
</dbReference>
<dbReference type="NCBIfam" id="TIGR00172">
    <property type="entry name" value="maf"/>
    <property type="match status" value="1"/>
</dbReference>
<feature type="site" description="Important for substrate specificity" evidence="5">
    <location>
        <position position="77"/>
    </location>
</feature>
<evidence type="ECO:0000256" key="1">
    <source>
        <dbReference type="ARBA" id="ARBA00004496"/>
    </source>
</evidence>